<dbReference type="Proteomes" id="UP000621859">
    <property type="component" value="Unassembled WGS sequence"/>
</dbReference>
<feature type="transmembrane region" description="Helical" evidence="1">
    <location>
        <begin position="40"/>
        <end position="57"/>
    </location>
</feature>
<dbReference type="RefSeq" id="WP_188690524.1">
    <property type="nucleotide sequence ID" value="NZ_BMLY01000002.1"/>
</dbReference>
<name>A0ABQ2PJH7_9NEIS</name>
<evidence type="ECO:0008006" key="4">
    <source>
        <dbReference type="Google" id="ProtNLM"/>
    </source>
</evidence>
<keyword evidence="1" id="KW-0812">Transmembrane</keyword>
<gene>
    <name evidence="2" type="ORF">GCM10010971_12380</name>
</gene>
<feature type="transmembrane region" description="Helical" evidence="1">
    <location>
        <begin position="89"/>
        <end position="110"/>
    </location>
</feature>
<feature type="transmembrane region" description="Helical" evidence="1">
    <location>
        <begin position="145"/>
        <end position="170"/>
    </location>
</feature>
<protein>
    <recommendedName>
        <fullName evidence="4">Intracellular septation protein A</fullName>
    </recommendedName>
</protein>
<feature type="transmembrane region" description="Helical" evidence="1">
    <location>
        <begin position="64"/>
        <end position="83"/>
    </location>
</feature>
<comment type="caution">
    <text evidence="2">The sequence shown here is derived from an EMBL/GenBank/DDBJ whole genome shotgun (WGS) entry which is preliminary data.</text>
</comment>
<keyword evidence="3" id="KW-1185">Reference proteome</keyword>
<feature type="transmembrane region" description="Helical" evidence="1">
    <location>
        <begin position="12"/>
        <end position="28"/>
    </location>
</feature>
<keyword evidence="1" id="KW-1133">Transmembrane helix</keyword>
<evidence type="ECO:0000256" key="1">
    <source>
        <dbReference type="SAM" id="Phobius"/>
    </source>
</evidence>
<accession>A0ABQ2PJH7</accession>
<evidence type="ECO:0000313" key="2">
    <source>
        <dbReference type="EMBL" id="GGP25419.1"/>
    </source>
</evidence>
<feature type="transmembrane region" description="Helical" evidence="1">
    <location>
        <begin position="176"/>
        <end position="200"/>
    </location>
</feature>
<dbReference type="EMBL" id="BMLY01000002">
    <property type="protein sequence ID" value="GGP25419.1"/>
    <property type="molecule type" value="Genomic_DNA"/>
</dbReference>
<dbReference type="NCBIfam" id="NF041646">
    <property type="entry name" value="VC0807_fam"/>
    <property type="match status" value="1"/>
</dbReference>
<keyword evidence="1" id="KW-0472">Membrane</keyword>
<organism evidence="2 3">
    <name type="scientific">Silvimonas amylolytica</name>
    <dbReference type="NCBI Taxonomy" id="449663"/>
    <lineage>
        <taxon>Bacteria</taxon>
        <taxon>Pseudomonadati</taxon>
        <taxon>Pseudomonadota</taxon>
        <taxon>Betaproteobacteria</taxon>
        <taxon>Neisseriales</taxon>
        <taxon>Chitinibacteraceae</taxon>
        <taxon>Silvimonas</taxon>
    </lineage>
</organism>
<proteinExistence type="predicted"/>
<evidence type="ECO:0000313" key="3">
    <source>
        <dbReference type="Proteomes" id="UP000621859"/>
    </source>
</evidence>
<sequence length="220" mass="24385">MTTSFLQRIKPGFVLEILVNFVLPWLVYRQMQPHWGEHNALLASALPPIIWSAVGLVRHRRLDAMSALVVVGILLSLGAVMLGGSPALLLMRESLITGAIGMAFLVSALLRRPLTYYLARAALARESGFSKARFEQLFIDANGRVAGWMTVMTLVWGGGLLAETLLRLWLIKIIPVAQFLLVAPWISYGIYAALGAWTWWYRNQLRSSGRGIVGQANQTL</sequence>
<reference evidence="3" key="1">
    <citation type="journal article" date="2019" name="Int. J. Syst. Evol. Microbiol.">
        <title>The Global Catalogue of Microorganisms (GCM) 10K type strain sequencing project: providing services to taxonomists for standard genome sequencing and annotation.</title>
        <authorList>
            <consortium name="The Broad Institute Genomics Platform"/>
            <consortium name="The Broad Institute Genome Sequencing Center for Infectious Disease"/>
            <person name="Wu L."/>
            <person name="Ma J."/>
        </authorList>
    </citation>
    <scope>NUCLEOTIDE SEQUENCE [LARGE SCALE GENOMIC DNA]</scope>
    <source>
        <strain evidence="3">CGMCC 1.8860</strain>
    </source>
</reference>